<dbReference type="OrthoDB" id="4026029at2759"/>
<reference evidence="3 4" key="1">
    <citation type="journal article" date="2012" name="PLoS ONE">
        <title>Sequence and analysis of the genome of the pathogenic yeast Candida orthopsilosis.</title>
        <authorList>
            <person name="Riccombeni A."/>
            <person name="Vidanes G."/>
            <person name="Proux-Wera E."/>
            <person name="Wolfe K.H."/>
            <person name="Butler G."/>
        </authorList>
    </citation>
    <scope>NUCLEOTIDE SEQUENCE [LARGE SCALE GENOMIC DNA]</scope>
    <source>
        <strain evidence="3 4">Co 90-125</strain>
    </source>
</reference>
<gene>
    <name evidence="3" type="ORF">CORT_0A02500</name>
</gene>
<feature type="compositionally biased region" description="Polar residues" evidence="2">
    <location>
        <begin position="282"/>
        <end position="293"/>
    </location>
</feature>
<organism evidence="3 4">
    <name type="scientific">Candida orthopsilosis (strain 90-125)</name>
    <name type="common">Yeast</name>
    <dbReference type="NCBI Taxonomy" id="1136231"/>
    <lineage>
        <taxon>Eukaryota</taxon>
        <taxon>Fungi</taxon>
        <taxon>Dikarya</taxon>
        <taxon>Ascomycota</taxon>
        <taxon>Saccharomycotina</taxon>
        <taxon>Pichiomycetes</taxon>
        <taxon>Debaryomycetaceae</taxon>
        <taxon>Candida/Lodderomyces clade</taxon>
        <taxon>Candida</taxon>
    </lineage>
</organism>
<feature type="compositionally biased region" description="Basic and acidic residues" evidence="2">
    <location>
        <begin position="140"/>
        <end position="149"/>
    </location>
</feature>
<feature type="compositionally biased region" description="Low complexity" evidence="2">
    <location>
        <begin position="350"/>
        <end position="359"/>
    </location>
</feature>
<feature type="compositionally biased region" description="Polar residues" evidence="2">
    <location>
        <begin position="187"/>
        <end position="216"/>
    </location>
</feature>
<dbReference type="EMBL" id="HE681719">
    <property type="protein sequence ID" value="CCG20641.1"/>
    <property type="molecule type" value="Genomic_DNA"/>
</dbReference>
<evidence type="ECO:0000256" key="2">
    <source>
        <dbReference type="SAM" id="MobiDB-lite"/>
    </source>
</evidence>
<feature type="region of interest" description="Disordered" evidence="2">
    <location>
        <begin position="181"/>
        <end position="226"/>
    </location>
</feature>
<protein>
    <submittedName>
        <fullName evidence="3">Uncharacterized protein</fullName>
    </submittedName>
</protein>
<name>H8WW17_CANO9</name>
<accession>H8WW17</accession>
<proteinExistence type="predicted"/>
<dbReference type="Proteomes" id="UP000005018">
    <property type="component" value="Chromosome 1"/>
</dbReference>
<evidence type="ECO:0000313" key="3">
    <source>
        <dbReference type="EMBL" id="CCG20641.1"/>
    </source>
</evidence>
<dbReference type="HOGENOM" id="CLU_498737_0_0_1"/>
<evidence type="ECO:0000256" key="1">
    <source>
        <dbReference type="SAM" id="Coils"/>
    </source>
</evidence>
<feature type="region of interest" description="Disordered" evidence="2">
    <location>
        <begin position="282"/>
        <end position="320"/>
    </location>
</feature>
<evidence type="ECO:0000313" key="4">
    <source>
        <dbReference type="Proteomes" id="UP000005018"/>
    </source>
</evidence>
<feature type="region of interest" description="Disordered" evidence="2">
    <location>
        <begin position="333"/>
        <end position="403"/>
    </location>
</feature>
<sequence>MDTETTPNLSKSFRERSSPLDDTIGSPSIEFSDLTSTILLQGGVADVHLDDVHRKSTSSIAELSKEKANYNGAQHDGIQPSHISEFESLKQKSARLHQSTPLADHKYGLKESWHQEEPININRHSSRPNKENQRPYPVYIDDRPLRSHSTESGVYSPYRDKVSTAASLQEQVKKVATMPHYQYPLSPDQNSPLSQSTARNSPHTNNLKPSEITGKTTSRREDDKTHMTKLSDYGYLTIGRQEFESLLVKLSNLERDNAQLIKENEQLTNVLQERGNDLSANAQTHVAKSTQTDSQERSKSEVVSPLFETNGSKEKRVNANPCQCECPCDSHIKKPPVTTEIPSEETPKKQQSQASQLSAEETTNDENGENVHSNDSNQPVSSRNHNSPQELSKQGNANSSTNTTLISQTNFYPKFDINRYNFPKTGPQPRQNDLDKVDQLSHDDLVYCVKTTLAIFIIQLDVNYEVSLLRQSCFISMVSRFVKIVHKLLFPERLDISCSKWFEAKMLKSDGEIDDRMEGLQCRLNEMVFHLHKLVDDKPQPDGKGK</sequence>
<feature type="region of interest" description="Disordered" evidence="2">
    <location>
        <begin position="117"/>
        <end position="156"/>
    </location>
</feature>
<dbReference type="AlphaFoldDB" id="H8WW17"/>
<dbReference type="KEGG" id="cot:CORT_0A02500"/>
<feature type="compositionally biased region" description="Polar residues" evidence="2">
    <location>
        <begin position="1"/>
        <end position="11"/>
    </location>
</feature>
<dbReference type="GeneID" id="14537530"/>
<feature type="coiled-coil region" evidence="1">
    <location>
        <begin position="243"/>
        <end position="273"/>
    </location>
</feature>
<feature type="compositionally biased region" description="Polar residues" evidence="2">
    <location>
        <begin position="370"/>
        <end position="403"/>
    </location>
</feature>
<keyword evidence="4" id="KW-1185">Reference proteome</keyword>
<keyword evidence="1" id="KW-0175">Coiled coil</keyword>
<feature type="region of interest" description="Disordered" evidence="2">
    <location>
        <begin position="1"/>
        <end position="25"/>
    </location>
</feature>
<dbReference type="RefSeq" id="XP_003866081.1">
    <property type="nucleotide sequence ID" value="XM_003866033.1"/>
</dbReference>